<proteinExistence type="predicted"/>
<reference evidence="1 2" key="1">
    <citation type="submission" date="2019-01" db="EMBL/GenBank/DDBJ databases">
        <authorList>
            <person name="Chen W.-M."/>
        </authorList>
    </citation>
    <scope>NUCLEOTIDE SEQUENCE [LARGE SCALE GENOMIC DNA]</scope>
    <source>
        <strain evidence="1 2">TLA-22</strain>
    </source>
</reference>
<sequence>MPMTPLVAGKPSVVLASHLFVEQLSTDANGKPRRTLVPVKRIERGDRLIVVLRYRNAGPTPVDGVAVTNPVPSALRIDMTSPAMQVSIDHGQSWGRLDQLSVATGLGGTRRATADDVTHVRWSVPHALRPGAQGQVSYRAIVR</sequence>
<accession>A0A437J702</accession>
<dbReference type="Proteomes" id="UP000282977">
    <property type="component" value="Unassembled WGS sequence"/>
</dbReference>
<gene>
    <name evidence="1" type="ORF">ENE74_10785</name>
</gene>
<dbReference type="AlphaFoldDB" id="A0A437J702"/>
<evidence type="ECO:0000313" key="1">
    <source>
        <dbReference type="EMBL" id="RVT40939.1"/>
    </source>
</evidence>
<keyword evidence="2" id="KW-1185">Reference proteome</keyword>
<name>A0A437J702_9SPHN</name>
<organism evidence="1 2">
    <name type="scientific">Sphingobium algorifonticola</name>
    <dbReference type="NCBI Taxonomy" id="2008318"/>
    <lineage>
        <taxon>Bacteria</taxon>
        <taxon>Pseudomonadati</taxon>
        <taxon>Pseudomonadota</taxon>
        <taxon>Alphaproteobacteria</taxon>
        <taxon>Sphingomonadales</taxon>
        <taxon>Sphingomonadaceae</taxon>
        <taxon>Sphingobium</taxon>
    </lineage>
</organism>
<dbReference type="EMBL" id="RZUL01000003">
    <property type="protein sequence ID" value="RVT40939.1"/>
    <property type="molecule type" value="Genomic_DNA"/>
</dbReference>
<evidence type="ECO:0008006" key="3">
    <source>
        <dbReference type="Google" id="ProtNLM"/>
    </source>
</evidence>
<comment type="caution">
    <text evidence="1">The sequence shown here is derived from an EMBL/GenBank/DDBJ whole genome shotgun (WGS) entry which is preliminary data.</text>
</comment>
<protein>
    <recommendedName>
        <fullName evidence="3">DUF11 domain-containing protein</fullName>
    </recommendedName>
</protein>
<evidence type="ECO:0000313" key="2">
    <source>
        <dbReference type="Proteomes" id="UP000282977"/>
    </source>
</evidence>